<dbReference type="Pfam" id="PF00266">
    <property type="entry name" value="Aminotran_5"/>
    <property type="match status" value="2"/>
</dbReference>
<evidence type="ECO:0000259" key="2">
    <source>
        <dbReference type="Pfam" id="PF00266"/>
    </source>
</evidence>
<keyword evidence="1" id="KW-0663">Pyridoxal phosphate</keyword>
<dbReference type="PANTHER" id="PTHR43586:SF21">
    <property type="entry name" value="PYRIDOXAL PHOSPHATE (PLP)-DEPENDENT ASPARTATE AMINOTRANSFERASE SUPERFAMILY"/>
    <property type="match status" value="1"/>
</dbReference>
<feature type="domain" description="Aminotransferase class V" evidence="2">
    <location>
        <begin position="34"/>
        <end position="251"/>
    </location>
</feature>
<evidence type="ECO:0000256" key="1">
    <source>
        <dbReference type="ARBA" id="ARBA00022898"/>
    </source>
</evidence>
<dbReference type="InterPro" id="IPR015421">
    <property type="entry name" value="PyrdxlP-dep_Trfase_major"/>
</dbReference>
<dbReference type="EMBL" id="SLVM01000014">
    <property type="protein sequence ID" value="TCM83352.1"/>
    <property type="molecule type" value="Genomic_DNA"/>
</dbReference>
<dbReference type="SUPFAM" id="SSF53383">
    <property type="entry name" value="PLP-dependent transferases"/>
    <property type="match status" value="1"/>
</dbReference>
<gene>
    <name evidence="3" type="ORF">EV216_1147</name>
</gene>
<dbReference type="Gene3D" id="3.40.640.10">
    <property type="entry name" value="Type I PLP-dependent aspartate aminotransferase-like (Major domain)"/>
    <property type="match status" value="1"/>
</dbReference>
<evidence type="ECO:0000313" key="4">
    <source>
        <dbReference type="Proteomes" id="UP000295277"/>
    </source>
</evidence>
<protein>
    <submittedName>
        <fullName evidence="3">Cysteine desulfurase family protein (TIGR01976 family)</fullName>
    </submittedName>
</protein>
<reference evidence="3 4" key="1">
    <citation type="submission" date="2019-03" db="EMBL/GenBank/DDBJ databases">
        <title>Genomic Encyclopedia of Type Strains, Phase IV (KMG-IV): sequencing the most valuable type-strain genomes for metagenomic binning, comparative biology and taxonomic classification.</title>
        <authorList>
            <person name="Goeker M."/>
        </authorList>
    </citation>
    <scope>NUCLEOTIDE SEQUENCE [LARGE SCALE GENOMIC DNA]</scope>
    <source>
        <strain evidence="3 4">DSM 21153</strain>
    </source>
</reference>
<sequence>MHDSAGAKMVALDPEFVRNQFPAFRQKDLRDKVFCENAGGSYVCRYVIWRIHRYFNERRVQPNGAYPASQQAGAEMDEARLRLAAHLGVARDEVHFGPSTSANTYVLAQAFRQWLPAGAAIVVTDQDHEANSGVWRQMADDAGIEIREWKVDADTGHLDPGALAALLDQRVRLVCFPHASNILGEVNDVAAICRMLRSAGALSCVDGVGYAPHGLPDIRRLGADIYLFSTYKTYGPHQGVMVMRGELAHRLPNQGHWFNADDTVKRFNPAGPDHAQIAACAGISDYVDAIYDHHFRGGRDARGRADKVAELFRQQETAILTPLMEYLAGRPSLRVLGPKRADRRLPTVSVALSEPAAQVAERLARHGILAGGGDFYARRLLQAMGVDPVRGVLRLSLLHYTLPEEVDRLITALDSEL</sequence>
<proteinExistence type="predicted"/>
<keyword evidence="4" id="KW-1185">Reference proteome</keyword>
<organism evidence="3 4">
    <name type="scientific">Rhodovulum steppense</name>
    <dbReference type="NCBI Taxonomy" id="540251"/>
    <lineage>
        <taxon>Bacteria</taxon>
        <taxon>Pseudomonadati</taxon>
        <taxon>Pseudomonadota</taxon>
        <taxon>Alphaproteobacteria</taxon>
        <taxon>Rhodobacterales</taxon>
        <taxon>Paracoccaceae</taxon>
        <taxon>Rhodovulum</taxon>
    </lineage>
</organism>
<dbReference type="InterPro" id="IPR015422">
    <property type="entry name" value="PyrdxlP-dep_Trfase_small"/>
</dbReference>
<name>A0A4V2R4A5_9RHOB</name>
<dbReference type="PANTHER" id="PTHR43586">
    <property type="entry name" value="CYSTEINE DESULFURASE"/>
    <property type="match status" value="1"/>
</dbReference>
<dbReference type="Proteomes" id="UP000295277">
    <property type="component" value="Unassembled WGS sequence"/>
</dbReference>
<dbReference type="InterPro" id="IPR015424">
    <property type="entry name" value="PyrdxlP-dep_Trfase"/>
</dbReference>
<feature type="domain" description="Aminotransferase class V" evidence="2">
    <location>
        <begin position="313"/>
        <end position="409"/>
    </location>
</feature>
<dbReference type="Gene3D" id="3.90.1150.10">
    <property type="entry name" value="Aspartate Aminotransferase, domain 1"/>
    <property type="match status" value="1"/>
</dbReference>
<dbReference type="InterPro" id="IPR000192">
    <property type="entry name" value="Aminotrans_V_dom"/>
</dbReference>
<dbReference type="AlphaFoldDB" id="A0A4V2R4A5"/>
<evidence type="ECO:0000313" key="3">
    <source>
        <dbReference type="EMBL" id="TCM83352.1"/>
    </source>
</evidence>
<accession>A0A4V2R4A5</accession>
<comment type="caution">
    <text evidence="3">The sequence shown here is derived from an EMBL/GenBank/DDBJ whole genome shotgun (WGS) entry which is preliminary data.</text>
</comment>